<dbReference type="Gene3D" id="2.130.10.10">
    <property type="entry name" value="YVTN repeat-like/Quinoprotein amine dehydrogenase"/>
    <property type="match status" value="1"/>
</dbReference>
<name>A0A5B9QUC4_9BACT</name>
<evidence type="ECO:0000256" key="1">
    <source>
        <dbReference type="SAM" id="SignalP"/>
    </source>
</evidence>
<dbReference type="InterPro" id="IPR025890">
    <property type="entry name" value="Abhydrolase_bac"/>
</dbReference>
<keyword evidence="1" id="KW-0732">Signal</keyword>
<sequence precursor="true">MRLSGTLSLRSLAVGTLAFGTLMALAAAPLASAADGHRVALHGNGQLTILAADGTVQWQRPWGGIHDLHVLENGNLMVQQGPAAVVELDRQSKQVVWKYDSARPAGEPGPRVEVHAFQPLENGHVMIAETTRQRLIEVDRDGRIHHQVPLRVDHPHPHTDTRLARKLDNGHYLVCHEGDGVIREYDAQGKIVWKYAVPMFGREAAPGHGPEAFGNKVFSALRLDNGNTLIGTGNGHSVLEVNPAGEIVWQVKQHDLPNITLAWVTTVQVLSNGNRVIGNCHAGPGQPLLIEIEPKTKRVVWTLDRFDDFGNNVSNAVVLEDPLQASFHPPAEFRDQLGDYRSPLEFPDGRRVQNAQQWQQRRQQILTKWHDLMGHWPAPVDDPQLQILSTSARDGYTEHRVQFRWMPEQTTNGYLLVPDGNGPFPAVVTVYYEPETAIGQGKPHRDFALQLTRRGFVTLSIGTTEATAAKTYALFYPDLDHATVQPLSMLGYAASNAWQALANRADVDANRIGIVGHSFGGKWAMFASCLCDKFACAVWSDPGIVFDEQRPSVNYWEPYYLGYHPPPWRRRGMMTAKNPARGLYPQLVAAGHDLHELHALMAPRPFLVSGGSEDPPRRWLALNHSVEVNRVLGFENRVAMHNRAEHSPNAQSNAVIYAFFERFLGER</sequence>
<dbReference type="Gene3D" id="3.40.50.1820">
    <property type="entry name" value="alpha/beta hydrolase"/>
    <property type="match status" value="1"/>
</dbReference>
<accession>A0A5B9QUC4</accession>
<proteinExistence type="predicted"/>
<protein>
    <recommendedName>
        <fullName evidence="2">Pyrrolo-quinoline quinone repeat domain-containing protein</fullName>
    </recommendedName>
</protein>
<dbReference type="KEGG" id="rul:UC8_26630"/>
<feature type="domain" description="Pyrrolo-quinoline quinone repeat" evidence="2">
    <location>
        <begin position="45"/>
        <end position="302"/>
    </location>
</feature>
<reference evidence="3 4" key="1">
    <citation type="submission" date="2019-08" db="EMBL/GenBank/DDBJ databases">
        <title>Deep-cultivation of Planctomycetes and their phenomic and genomic characterization uncovers novel biology.</title>
        <authorList>
            <person name="Wiegand S."/>
            <person name="Jogler M."/>
            <person name="Boedeker C."/>
            <person name="Pinto D."/>
            <person name="Vollmers J."/>
            <person name="Rivas-Marin E."/>
            <person name="Kohn T."/>
            <person name="Peeters S.H."/>
            <person name="Heuer A."/>
            <person name="Rast P."/>
            <person name="Oberbeckmann S."/>
            <person name="Bunk B."/>
            <person name="Jeske O."/>
            <person name="Meyerdierks A."/>
            <person name="Storesund J.E."/>
            <person name="Kallscheuer N."/>
            <person name="Luecker S."/>
            <person name="Lage O.M."/>
            <person name="Pohl T."/>
            <person name="Merkel B.J."/>
            <person name="Hornburger P."/>
            <person name="Mueller R.-W."/>
            <person name="Bruemmer F."/>
            <person name="Labrenz M."/>
            <person name="Spormann A.M."/>
            <person name="Op den Camp H."/>
            <person name="Overmann J."/>
            <person name="Amann R."/>
            <person name="Jetten M.S.M."/>
            <person name="Mascher T."/>
            <person name="Medema M.H."/>
            <person name="Devos D.P."/>
            <person name="Kaster A.-K."/>
            <person name="Ovreas L."/>
            <person name="Rohde M."/>
            <person name="Galperin M.Y."/>
            <person name="Jogler C."/>
        </authorList>
    </citation>
    <scope>NUCLEOTIDE SEQUENCE [LARGE SCALE GENOMIC DNA]</scope>
    <source>
        <strain evidence="3 4">UC8</strain>
    </source>
</reference>
<dbReference type="InterPro" id="IPR002372">
    <property type="entry name" value="PQQ_rpt_dom"/>
</dbReference>
<dbReference type="InterPro" id="IPR053143">
    <property type="entry name" value="Arylsulfate_ST"/>
</dbReference>
<dbReference type="RefSeq" id="WP_084426017.1">
    <property type="nucleotide sequence ID" value="NZ_CP042914.1"/>
</dbReference>
<dbReference type="SUPFAM" id="SSF53474">
    <property type="entry name" value="alpha/beta-Hydrolases"/>
    <property type="match status" value="1"/>
</dbReference>
<dbReference type="AlphaFoldDB" id="A0A5B9QUC4"/>
<evidence type="ECO:0000313" key="3">
    <source>
        <dbReference type="EMBL" id="QEG40646.1"/>
    </source>
</evidence>
<dbReference type="PANTHER" id="PTHR35340">
    <property type="entry name" value="PQQ ENZYME REPEAT PROTEIN-RELATED"/>
    <property type="match status" value="1"/>
</dbReference>
<dbReference type="PANTHER" id="PTHR35340:SF5">
    <property type="entry name" value="ASST-DOMAIN-CONTAINING PROTEIN"/>
    <property type="match status" value="1"/>
</dbReference>
<dbReference type="SUPFAM" id="SSF50998">
    <property type="entry name" value="Quinoprotein alcohol dehydrogenase-like"/>
    <property type="match status" value="1"/>
</dbReference>
<dbReference type="EMBL" id="CP042914">
    <property type="protein sequence ID" value="QEG40646.1"/>
    <property type="molecule type" value="Genomic_DNA"/>
</dbReference>
<dbReference type="Pfam" id="PF12715">
    <property type="entry name" value="Abhydrolase_7"/>
    <property type="match status" value="1"/>
</dbReference>
<feature type="chain" id="PRO_5023103263" description="Pyrrolo-quinoline quinone repeat domain-containing protein" evidence="1">
    <location>
        <begin position="27"/>
        <end position="667"/>
    </location>
</feature>
<organism evidence="3 4">
    <name type="scientific">Roseimaritima ulvae</name>
    <dbReference type="NCBI Taxonomy" id="980254"/>
    <lineage>
        <taxon>Bacteria</taxon>
        <taxon>Pseudomonadati</taxon>
        <taxon>Planctomycetota</taxon>
        <taxon>Planctomycetia</taxon>
        <taxon>Pirellulales</taxon>
        <taxon>Pirellulaceae</taxon>
        <taxon>Roseimaritima</taxon>
    </lineage>
</organism>
<feature type="signal peptide" evidence="1">
    <location>
        <begin position="1"/>
        <end position="26"/>
    </location>
</feature>
<evidence type="ECO:0000313" key="4">
    <source>
        <dbReference type="Proteomes" id="UP000325286"/>
    </source>
</evidence>
<gene>
    <name evidence="3" type="ORF">UC8_26630</name>
</gene>
<keyword evidence="4" id="KW-1185">Reference proteome</keyword>
<dbReference type="InterPro" id="IPR011047">
    <property type="entry name" value="Quinoprotein_ADH-like_sf"/>
</dbReference>
<evidence type="ECO:0000259" key="2">
    <source>
        <dbReference type="Pfam" id="PF13360"/>
    </source>
</evidence>
<dbReference type="InterPro" id="IPR029058">
    <property type="entry name" value="AB_hydrolase_fold"/>
</dbReference>
<dbReference type="Pfam" id="PF13360">
    <property type="entry name" value="PQQ_2"/>
    <property type="match status" value="1"/>
</dbReference>
<dbReference type="Proteomes" id="UP000325286">
    <property type="component" value="Chromosome"/>
</dbReference>
<dbReference type="InterPro" id="IPR015943">
    <property type="entry name" value="WD40/YVTN_repeat-like_dom_sf"/>
</dbReference>